<dbReference type="AlphaFoldDB" id="A0A7W6K614"/>
<reference evidence="2 3" key="1">
    <citation type="submission" date="2020-08" db="EMBL/GenBank/DDBJ databases">
        <title>Genomic Encyclopedia of Type Strains, Phase IV (KMG-IV): sequencing the most valuable type-strain genomes for metagenomic binning, comparative biology and taxonomic classification.</title>
        <authorList>
            <person name="Goeker M."/>
        </authorList>
    </citation>
    <scope>NUCLEOTIDE SEQUENCE [LARGE SCALE GENOMIC DNA]</scope>
    <source>
        <strain evidence="2 3">DSM 26385</strain>
    </source>
</reference>
<organism evidence="2 3">
    <name type="scientific">Allorhizobium borbori</name>
    <dbReference type="NCBI Taxonomy" id="485907"/>
    <lineage>
        <taxon>Bacteria</taxon>
        <taxon>Pseudomonadati</taxon>
        <taxon>Pseudomonadota</taxon>
        <taxon>Alphaproteobacteria</taxon>
        <taxon>Hyphomicrobiales</taxon>
        <taxon>Rhizobiaceae</taxon>
        <taxon>Rhizobium/Agrobacterium group</taxon>
        <taxon>Allorhizobium</taxon>
    </lineage>
</organism>
<dbReference type="EMBL" id="JACIDU010000015">
    <property type="protein sequence ID" value="MBB4104926.1"/>
    <property type="molecule type" value="Genomic_DNA"/>
</dbReference>
<feature type="chain" id="PRO_5031438982" description="Lipoprotein" evidence="1">
    <location>
        <begin position="26"/>
        <end position="167"/>
    </location>
</feature>
<proteinExistence type="predicted"/>
<dbReference type="Proteomes" id="UP000584824">
    <property type="component" value="Unassembled WGS sequence"/>
</dbReference>
<keyword evidence="1" id="KW-0732">Signal</keyword>
<sequence length="167" mass="18113">MKIRFAAIAAIAIAALSGCTTTEEAQQVIQSRWIGQPTDLFFTQYGPPLSSYQLGNGSVIHTWRGGDTTRYIAPTYSSPTPAKATTTTVREEVAPGRVVTRTTTVGAYPPAQPQMISPPQYQALFCELQITETPDRRIASIRASRDTDGEGLSLSRCAEVLNAHPKK</sequence>
<accession>A0A7W6K614</accession>
<protein>
    <recommendedName>
        <fullName evidence="4">Lipoprotein</fullName>
    </recommendedName>
</protein>
<feature type="signal peptide" evidence="1">
    <location>
        <begin position="1"/>
        <end position="25"/>
    </location>
</feature>
<dbReference type="PROSITE" id="PS51257">
    <property type="entry name" value="PROKAR_LIPOPROTEIN"/>
    <property type="match status" value="1"/>
</dbReference>
<name>A0A7W6K614_9HYPH</name>
<keyword evidence="3" id="KW-1185">Reference proteome</keyword>
<evidence type="ECO:0000313" key="3">
    <source>
        <dbReference type="Proteomes" id="UP000584824"/>
    </source>
</evidence>
<evidence type="ECO:0008006" key="4">
    <source>
        <dbReference type="Google" id="ProtNLM"/>
    </source>
</evidence>
<comment type="caution">
    <text evidence="2">The sequence shown here is derived from an EMBL/GenBank/DDBJ whole genome shotgun (WGS) entry which is preliminary data.</text>
</comment>
<evidence type="ECO:0000313" key="2">
    <source>
        <dbReference type="EMBL" id="MBB4104926.1"/>
    </source>
</evidence>
<gene>
    <name evidence="2" type="ORF">GGQ66_003508</name>
</gene>
<evidence type="ECO:0000256" key="1">
    <source>
        <dbReference type="SAM" id="SignalP"/>
    </source>
</evidence>
<dbReference type="RefSeq" id="WP_183793990.1">
    <property type="nucleotide sequence ID" value="NZ_JACIDU010000015.1"/>
</dbReference>